<evidence type="ECO:0000256" key="1">
    <source>
        <dbReference type="ARBA" id="ARBA00023157"/>
    </source>
</evidence>
<keyword evidence="3" id="KW-0175">Coiled coil</keyword>
<keyword evidence="6" id="KW-1185">Reference proteome</keyword>
<evidence type="ECO:0000256" key="3">
    <source>
        <dbReference type="SAM" id="Coils"/>
    </source>
</evidence>
<evidence type="ECO:0000313" key="6">
    <source>
        <dbReference type="Proteomes" id="UP000094527"/>
    </source>
</evidence>
<dbReference type="AlphaFoldDB" id="A0A1D2M464"/>
<dbReference type="Gene3D" id="2.60.120.290">
    <property type="entry name" value="Spermadhesin, CUB domain"/>
    <property type="match status" value="1"/>
</dbReference>
<feature type="domain" description="CUB" evidence="4">
    <location>
        <begin position="173"/>
        <end position="247"/>
    </location>
</feature>
<dbReference type="EMBL" id="LJIJ01004721">
    <property type="protein sequence ID" value="ODM87767.1"/>
    <property type="molecule type" value="Genomic_DNA"/>
</dbReference>
<comment type="caution">
    <text evidence="5">The sequence shown here is derived from an EMBL/GenBank/DDBJ whole genome shotgun (WGS) entry which is preliminary data.</text>
</comment>
<feature type="coiled-coil region" evidence="3">
    <location>
        <begin position="298"/>
        <end position="332"/>
    </location>
</feature>
<keyword evidence="1" id="KW-1015">Disulfide bond</keyword>
<dbReference type="InterPro" id="IPR035914">
    <property type="entry name" value="Sperma_CUB_dom_sf"/>
</dbReference>
<evidence type="ECO:0000259" key="4">
    <source>
        <dbReference type="PROSITE" id="PS01180"/>
    </source>
</evidence>
<accession>A0A1D2M464</accession>
<dbReference type="SUPFAM" id="SSF49854">
    <property type="entry name" value="Spermadhesin, CUB domain"/>
    <property type="match status" value="1"/>
</dbReference>
<evidence type="ECO:0000256" key="2">
    <source>
        <dbReference type="PROSITE-ProRule" id="PRU00059"/>
    </source>
</evidence>
<name>A0A1D2M464_ORCCI</name>
<sequence length="371" mass="41936">MISRANNAQAFEESTIIITFRSDGSTTGNGFILQFSPRGLKSHSEYNYKLNHVSDLYGVFEFPDANPFITRNDIYIMVSSPLDTTSKGVQIQSSIVRQNVNSCINNSVTFYEVSGRSWAIRQRFPDAVTCTNVDSVKKSYSPRYLAIYKPESANQSTHFRIEYSVAVTSVDSCGGNLRGKFGEISYKVNGTYRENERCSWTLEVPQAQRISFYLEQSRFEECCDYVTVSSANTPAVRFSKMQFKIFCTLVVVVVCFTAWEIYKSSIAQHVIKKRSIKDAFPKDELGETLAISYVRNKIFSLEDSMKSAKGKLAELSNQNEQLAESMREQKTMLQTMAEAFTGIEEQLSAHGSILSDYEKMCKSQIQIPLNS</sequence>
<dbReference type="PROSITE" id="PS01180">
    <property type="entry name" value="CUB"/>
    <property type="match status" value="1"/>
</dbReference>
<dbReference type="Proteomes" id="UP000094527">
    <property type="component" value="Unassembled WGS sequence"/>
</dbReference>
<protein>
    <submittedName>
        <fullName evidence="5">CUB and sushi domain-containing protein 3</fullName>
    </submittedName>
</protein>
<comment type="caution">
    <text evidence="2">Lacks conserved residue(s) required for the propagation of feature annotation.</text>
</comment>
<organism evidence="5 6">
    <name type="scientific">Orchesella cincta</name>
    <name type="common">Springtail</name>
    <name type="synonym">Podura cincta</name>
    <dbReference type="NCBI Taxonomy" id="48709"/>
    <lineage>
        <taxon>Eukaryota</taxon>
        <taxon>Metazoa</taxon>
        <taxon>Ecdysozoa</taxon>
        <taxon>Arthropoda</taxon>
        <taxon>Hexapoda</taxon>
        <taxon>Collembola</taxon>
        <taxon>Entomobryomorpha</taxon>
        <taxon>Entomobryoidea</taxon>
        <taxon>Orchesellidae</taxon>
        <taxon>Orchesellinae</taxon>
        <taxon>Orchesella</taxon>
    </lineage>
</organism>
<proteinExistence type="predicted"/>
<dbReference type="InterPro" id="IPR000859">
    <property type="entry name" value="CUB_dom"/>
</dbReference>
<gene>
    <name evidence="5" type="ORF">Ocin01_18917</name>
</gene>
<reference evidence="5 6" key="1">
    <citation type="journal article" date="2016" name="Genome Biol. Evol.">
        <title>Gene Family Evolution Reflects Adaptation to Soil Environmental Stressors in the Genome of the Collembolan Orchesella cincta.</title>
        <authorList>
            <person name="Faddeeva-Vakhrusheva A."/>
            <person name="Derks M.F."/>
            <person name="Anvar S.Y."/>
            <person name="Agamennone V."/>
            <person name="Suring W."/>
            <person name="Smit S."/>
            <person name="van Straalen N.M."/>
            <person name="Roelofs D."/>
        </authorList>
    </citation>
    <scope>NUCLEOTIDE SEQUENCE [LARGE SCALE GENOMIC DNA]</scope>
    <source>
        <tissue evidence="5">Mixed pool</tissue>
    </source>
</reference>
<evidence type="ECO:0000313" key="5">
    <source>
        <dbReference type="EMBL" id="ODM87767.1"/>
    </source>
</evidence>